<organism evidence="1 2">
    <name type="scientific">Rhabditophanes sp. KR3021</name>
    <dbReference type="NCBI Taxonomy" id="114890"/>
    <lineage>
        <taxon>Eukaryota</taxon>
        <taxon>Metazoa</taxon>
        <taxon>Ecdysozoa</taxon>
        <taxon>Nematoda</taxon>
        <taxon>Chromadorea</taxon>
        <taxon>Rhabditida</taxon>
        <taxon>Tylenchina</taxon>
        <taxon>Panagrolaimomorpha</taxon>
        <taxon>Strongyloidoidea</taxon>
        <taxon>Alloionematidae</taxon>
        <taxon>Rhabditophanes</taxon>
    </lineage>
</organism>
<evidence type="ECO:0000313" key="1">
    <source>
        <dbReference type="Proteomes" id="UP000095286"/>
    </source>
</evidence>
<evidence type="ECO:0000313" key="2">
    <source>
        <dbReference type="WBParaSite" id="RSKR_0000517550.1"/>
    </source>
</evidence>
<reference evidence="2" key="1">
    <citation type="submission" date="2016-11" db="UniProtKB">
        <authorList>
            <consortium name="WormBaseParasite"/>
        </authorList>
    </citation>
    <scope>IDENTIFICATION</scope>
    <source>
        <strain evidence="2">KR3021</strain>
    </source>
</reference>
<protein>
    <submittedName>
        <fullName evidence="2">HELP domain-containing protein</fullName>
    </submittedName>
</protein>
<name>A0AC35TX92_9BILA</name>
<dbReference type="WBParaSite" id="RSKR_0000517550.1">
    <property type="protein sequence ID" value="RSKR_0000517550.1"/>
    <property type="gene ID" value="RSKR_0000517550"/>
</dbReference>
<dbReference type="Proteomes" id="UP000095286">
    <property type="component" value="Unplaced"/>
</dbReference>
<sequence length="251" mass="29018">MNYNLRPTTLKNGSHGIKVDKEDHTSHTISSPDAFEECVQYDVKSYRCQLDFSTKCFHKMANHVIVNSTIKSDQRVGKDGHILVAQYKHTKSVLDMKSNKTKDIVESFDKSQKSVGFYFPAGSSHKANELINDEGYYKFCDYQVSESNNNSYEKTQNECIDTTISQKSEFLHSKFCSSHNFVAVVIYAQIGNKIKWELYWKIWPTTFRYIYTSQETSLHDTIFLSCEERNILFYASTNTTVYLYPVGIGSW</sequence>
<proteinExistence type="predicted"/>
<accession>A0AC35TX92</accession>